<feature type="domain" description="Short chain dehydrogenase-like proteobacteria" evidence="1">
    <location>
        <begin position="28"/>
        <end position="108"/>
    </location>
</feature>
<evidence type="ECO:0000313" key="2">
    <source>
        <dbReference type="EMBL" id="GGA58245.1"/>
    </source>
</evidence>
<gene>
    <name evidence="2" type="ORF">GCM10011395_30640</name>
</gene>
<sequence>MKDALTGALAETPGDGTAVILVDDVADLPLIGAAAVDHALVLVVLAPTVPILDRSMLLAAVGVLAVDCAPHVRIVALDVRTGAEVDDVVAAALFLASAESTTGQIVQVTPR</sequence>
<comment type="caution">
    <text evidence="2">The sequence shown here is derived from an EMBL/GenBank/DDBJ whole genome shotgun (WGS) entry which is preliminary data.</text>
</comment>
<dbReference type="Pfam" id="PF21777">
    <property type="entry name" value="SDR-like"/>
    <property type="match status" value="1"/>
</dbReference>
<organism evidence="2 3">
    <name type="scientific">Sphingomonas psychrolutea</name>
    <dbReference type="NCBI Taxonomy" id="1259676"/>
    <lineage>
        <taxon>Bacteria</taxon>
        <taxon>Pseudomonadati</taxon>
        <taxon>Pseudomonadota</taxon>
        <taxon>Alphaproteobacteria</taxon>
        <taxon>Sphingomonadales</taxon>
        <taxon>Sphingomonadaceae</taxon>
        <taxon>Sphingomonas</taxon>
    </lineage>
</organism>
<protein>
    <recommendedName>
        <fullName evidence="1">Short chain dehydrogenase-like proteobacteria domain-containing protein</fullName>
    </recommendedName>
</protein>
<dbReference type="Proteomes" id="UP000618591">
    <property type="component" value="Unassembled WGS sequence"/>
</dbReference>
<evidence type="ECO:0000259" key="1">
    <source>
        <dbReference type="Pfam" id="PF21777"/>
    </source>
</evidence>
<accession>A0ABQ1H5N4</accession>
<dbReference type="EMBL" id="BMDW01000023">
    <property type="protein sequence ID" value="GGA58245.1"/>
    <property type="molecule type" value="Genomic_DNA"/>
</dbReference>
<name>A0ABQ1H5N4_9SPHN</name>
<evidence type="ECO:0000313" key="3">
    <source>
        <dbReference type="Proteomes" id="UP000618591"/>
    </source>
</evidence>
<dbReference type="RefSeq" id="WP_188449031.1">
    <property type="nucleotide sequence ID" value="NZ_BMDW01000023.1"/>
</dbReference>
<reference evidence="3" key="1">
    <citation type="journal article" date="2019" name="Int. J. Syst. Evol. Microbiol.">
        <title>The Global Catalogue of Microorganisms (GCM) 10K type strain sequencing project: providing services to taxonomists for standard genome sequencing and annotation.</title>
        <authorList>
            <consortium name="The Broad Institute Genomics Platform"/>
            <consortium name="The Broad Institute Genome Sequencing Center for Infectious Disease"/>
            <person name="Wu L."/>
            <person name="Ma J."/>
        </authorList>
    </citation>
    <scope>NUCLEOTIDE SEQUENCE [LARGE SCALE GENOMIC DNA]</scope>
    <source>
        <strain evidence="3">CGMCC 1.10106</strain>
    </source>
</reference>
<proteinExistence type="predicted"/>
<dbReference type="InterPro" id="IPR048623">
    <property type="entry name" value="SDR-like_proteobact"/>
</dbReference>
<keyword evidence="3" id="KW-1185">Reference proteome</keyword>